<comment type="subcellular location">
    <subcellularLocation>
        <location evidence="1">Cell membrane</location>
        <topology evidence="1">Multi-pass membrane protein</topology>
    </subcellularLocation>
</comment>
<organism evidence="8 9">
    <name type="scientific">Streptomyces antnestii</name>
    <dbReference type="NCBI Taxonomy" id="2494256"/>
    <lineage>
        <taxon>Bacteria</taxon>
        <taxon>Bacillati</taxon>
        <taxon>Actinomycetota</taxon>
        <taxon>Actinomycetes</taxon>
        <taxon>Kitasatosporales</taxon>
        <taxon>Streptomycetaceae</taxon>
        <taxon>Streptomyces</taxon>
    </lineage>
</organism>
<feature type="transmembrane region" description="Helical" evidence="6">
    <location>
        <begin position="425"/>
        <end position="445"/>
    </location>
</feature>
<keyword evidence="5 6" id="KW-0472">Membrane</keyword>
<evidence type="ECO:0000313" key="8">
    <source>
        <dbReference type="EMBL" id="RVU23271.1"/>
    </source>
</evidence>
<name>A0A3S2VWW5_9ACTN</name>
<evidence type="ECO:0000259" key="7">
    <source>
        <dbReference type="PROSITE" id="PS50850"/>
    </source>
</evidence>
<proteinExistence type="predicted"/>
<feature type="transmembrane region" description="Helical" evidence="6">
    <location>
        <begin position="101"/>
        <end position="120"/>
    </location>
</feature>
<dbReference type="SUPFAM" id="SSF103473">
    <property type="entry name" value="MFS general substrate transporter"/>
    <property type="match status" value="1"/>
</dbReference>
<keyword evidence="4 6" id="KW-1133">Transmembrane helix</keyword>
<protein>
    <submittedName>
        <fullName evidence="8">MFS transporter</fullName>
    </submittedName>
</protein>
<keyword evidence="3 6" id="KW-0812">Transmembrane</keyword>
<feature type="domain" description="Major facilitator superfamily (MFS) profile" evidence="7">
    <location>
        <begin position="35"/>
        <end position="450"/>
    </location>
</feature>
<dbReference type="CDD" id="cd17316">
    <property type="entry name" value="MFS_SV2_like"/>
    <property type="match status" value="1"/>
</dbReference>
<dbReference type="Pfam" id="PF00083">
    <property type="entry name" value="Sugar_tr"/>
    <property type="match status" value="1"/>
</dbReference>
<dbReference type="PROSITE" id="PS50850">
    <property type="entry name" value="MFS"/>
    <property type="match status" value="1"/>
</dbReference>
<dbReference type="InterPro" id="IPR036259">
    <property type="entry name" value="MFS_trans_sf"/>
</dbReference>
<dbReference type="EMBL" id="RZYA01000008">
    <property type="protein sequence ID" value="RVU23271.1"/>
    <property type="molecule type" value="Genomic_DNA"/>
</dbReference>
<gene>
    <name evidence="8" type="ORF">EOT10_19040</name>
</gene>
<evidence type="ECO:0000256" key="1">
    <source>
        <dbReference type="ARBA" id="ARBA00004651"/>
    </source>
</evidence>
<accession>A0A3S2VWW5</accession>
<feature type="transmembrane region" description="Helical" evidence="6">
    <location>
        <begin position="126"/>
        <end position="147"/>
    </location>
</feature>
<dbReference type="Proteomes" id="UP000283128">
    <property type="component" value="Unassembled WGS sequence"/>
</dbReference>
<dbReference type="PANTHER" id="PTHR23511:SF34">
    <property type="entry name" value="SYNAPTIC VESICLE GLYCOPROTEIN 2"/>
    <property type="match status" value="1"/>
</dbReference>
<feature type="transmembrane region" description="Helical" evidence="6">
    <location>
        <begin position="28"/>
        <end position="48"/>
    </location>
</feature>
<feature type="transmembrane region" description="Helical" evidence="6">
    <location>
        <begin position="395"/>
        <end position="419"/>
    </location>
</feature>
<dbReference type="OrthoDB" id="9109650at2"/>
<dbReference type="PANTHER" id="PTHR23511">
    <property type="entry name" value="SYNAPTIC VESICLE GLYCOPROTEIN 2"/>
    <property type="match status" value="1"/>
</dbReference>
<feature type="transmembrane region" description="Helical" evidence="6">
    <location>
        <begin position="337"/>
        <end position="355"/>
    </location>
</feature>
<dbReference type="InterPro" id="IPR020846">
    <property type="entry name" value="MFS_dom"/>
</dbReference>
<feature type="transmembrane region" description="Helical" evidence="6">
    <location>
        <begin position="309"/>
        <end position="330"/>
    </location>
</feature>
<evidence type="ECO:0000256" key="3">
    <source>
        <dbReference type="ARBA" id="ARBA00022692"/>
    </source>
</evidence>
<dbReference type="GO" id="GO:0005886">
    <property type="term" value="C:plasma membrane"/>
    <property type="evidence" value="ECO:0007669"/>
    <property type="project" value="UniProtKB-SubCell"/>
</dbReference>
<dbReference type="Gene3D" id="1.20.1250.20">
    <property type="entry name" value="MFS general substrate transporter like domains"/>
    <property type="match status" value="1"/>
</dbReference>
<evidence type="ECO:0000256" key="2">
    <source>
        <dbReference type="ARBA" id="ARBA00022448"/>
    </source>
</evidence>
<evidence type="ECO:0000313" key="9">
    <source>
        <dbReference type="Proteomes" id="UP000283128"/>
    </source>
</evidence>
<feature type="transmembrane region" description="Helical" evidence="6">
    <location>
        <begin position="193"/>
        <end position="211"/>
    </location>
</feature>
<evidence type="ECO:0000256" key="4">
    <source>
        <dbReference type="ARBA" id="ARBA00022989"/>
    </source>
</evidence>
<feature type="transmembrane region" description="Helical" evidence="6">
    <location>
        <begin position="159"/>
        <end position="181"/>
    </location>
</feature>
<evidence type="ECO:0000256" key="5">
    <source>
        <dbReference type="ARBA" id="ARBA00023136"/>
    </source>
</evidence>
<dbReference type="GO" id="GO:0022857">
    <property type="term" value="F:transmembrane transporter activity"/>
    <property type="evidence" value="ECO:0007669"/>
    <property type="project" value="InterPro"/>
</dbReference>
<sequence>MDRSDTAEKAVRVRNAADMSARLDRLPVMTPHIIWIAILAANLALEFYDNALFAYVMPAIKENTGFTLGQIGTVNTAFFVGMVVGGLGGGRLSDRSGRRSVLVWGTVLYSFGALATALSPNFELMLIARVVTGIGVQAAASVLLVYVAEMFPSKTRGRFVSVLTSGFVVIAPTIALLALVVVPHGGPNTWRHLFLIGGIGLVIAPLVRFLIPESVRWYASHGQIDKAEEIVGKLEARALRRGPLSEPQAVPEGAQGLSLRRLFGHKRVIRTIAVVSVGYFGTTLGYYLFQNWALYSLVYGLKYSEADAYEIQFIWNVVYCVTPLVALLVMDRVERKTLILLTSVISAVPLVLLGMSTSNWVVLASGGAAAIVTGIVITVFYTYIPETIPGEARGLGSGIIISFGRVGGAVSGVFGAALFGGWGMGGVMVTAAAAYIVFSIVVFMFGPRTTNRPLEGVAAEELSTAK</sequence>
<feature type="transmembrane region" description="Helical" evidence="6">
    <location>
        <begin position="361"/>
        <end position="383"/>
    </location>
</feature>
<keyword evidence="9" id="KW-1185">Reference proteome</keyword>
<keyword evidence="2" id="KW-0813">Transport</keyword>
<reference evidence="8 9" key="1">
    <citation type="submission" date="2019-01" db="EMBL/GenBank/DDBJ databases">
        <title>Genome sequences of Streptomyces and Rhizobium isolates collected from root and soil.</title>
        <authorList>
            <person name="Chhettri S."/>
            <person name="Sevigny J.L."/>
            <person name="Sen A."/>
            <person name="Ennis N."/>
            <person name="Tisa L."/>
        </authorList>
    </citation>
    <scope>NUCLEOTIDE SEQUENCE [LARGE SCALE GENOMIC DNA]</scope>
    <source>
        <strain evidence="8 9">San01</strain>
    </source>
</reference>
<evidence type="ECO:0000256" key="6">
    <source>
        <dbReference type="SAM" id="Phobius"/>
    </source>
</evidence>
<comment type="caution">
    <text evidence="8">The sequence shown here is derived from an EMBL/GenBank/DDBJ whole genome shotgun (WGS) entry which is preliminary data.</text>
</comment>
<dbReference type="InterPro" id="IPR005828">
    <property type="entry name" value="MFS_sugar_transport-like"/>
</dbReference>
<dbReference type="AlphaFoldDB" id="A0A3S2VWW5"/>
<feature type="transmembrane region" description="Helical" evidence="6">
    <location>
        <begin position="68"/>
        <end position="89"/>
    </location>
</feature>
<feature type="transmembrane region" description="Helical" evidence="6">
    <location>
        <begin position="268"/>
        <end position="289"/>
    </location>
</feature>